<dbReference type="Gene3D" id="3.20.20.80">
    <property type="entry name" value="Glycosidases"/>
    <property type="match status" value="1"/>
</dbReference>
<dbReference type="Gene3D" id="2.60.40.10">
    <property type="entry name" value="Immunoglobulins"/>
    <property type="match status" value="1"/>
</dbReference>
<dbReference type="Pfam" id="PF22666">
    <property type="entry name" value="Glyco_hydro_2_N2"/>
    <property type="match status" value="1"/>
</dbReference>
<comment type="caution">
    <text evidence="9">The sequence shown here is derived from an EMBL/GenBank/DDBJ whole genome shotgun (WGS) entry which is preliminary data.</text>
</comment>
<evidence type="ECO:0000259" key="8">
    <source>
        <dbReference type="Pfam" id="PF22666"/>
    </source>
</evidence>
<accession>A0A7K1U5K2</accession>
<name>A0A7K1U5K2_9BACT</name>
<feature type="repeat" description="TPR" evidence="4">
    <location>
        <begin position="822"/>
        <end position="855"/>
    </location>
</feature>
<dbReference type="PROSITE" id="PS50005">
    <property type="entry name" value="TPR"/>
    <property type="match status" value="1"/>
</dbReference>
<evidence type="ECO:0000256" key="4">
    <source>
        <dbReference type="PROSITE-ProRule" id="PRU00339"/>
    </source>
</evidence>
<dbReference type="InterPro" id="IPR054593">
    <property type="entry name" value="Beta-mannosidase-like_N2"/>
</dbReference>
<feature type="domain" description="Beta-mannosidase-like galactose-binding" evidence="8">
    <location>
        <begin position="112"/>
        <end position="188"/>
    </location>
</feature>
<dbReference type="InterPro" id="IPR019734">
    <property type="entry name" value="TPR_rpt"/>
</dbReference>
<dbReference type="InterPro" id="IPR013783">
    <property type="entry name" value="Ig-like_fold"/>
</dbReference>
<dbReference type="SUPFAM" id="SSF49303">
    <property type="entry name" value="beta-Galactosidase/glucuronidase domain"/>
    <property type="match status" value="1"/>
</dbReference>
<dbReference type="PANTHER" id="PTHR42732">
    <property type="entry name" value="BETA-GALACTOSIDASE"/>
    <property type="match status" value="1"/>
</dbReference>
<dbReference type="InterPro" id="IPR006102">
    <property type="entry name" value="Ig-like_GH2"/>
</dbReference>
<evidence type="ECO:0000259" key="6">
    <source>
        <dbReference type="Pfam" id="PF00703"/>
    </source>
</evidence>
<dbReference type="Pfam" id="PF02836">
    <property type="entry name" value="Glyco_hydro_2_C"/>
    <property type="match status" value="1"/>
</dbReference>
<comment type="similarity">
    <text evidence="1">Belongs to the glycosyl hydrolase 2 family.</text>
</comment>
<evidence type="ECO:0000259" key="7">
    <source>
        <dbReference type="Pfam" id="PF02836"/>
    </source>
</evidence>
<dbReference type="GO" id="GO:0005975">
    <property type="term" value="P:carbohydrate metabolic process"/>
    <property type="evidence" value="ECO:0007669"/>
    <property type="project" value="InterPro"/>
</dbReference>
<dbReference type="InterPro" id="IPR051913">
    <property type="entry name" value="GH2_Domain-Containing"/>
</dbReference>
<dbReference type="Pfam" id="PF00703">
    <property type="entry name" value="Glyco_hydro_2"/>
    <property type="match status" value="1"/>
</dbReference>
<dbReference type="InterPro" id="IPR006103">
    <property type="entry name" value="Glyco_hydro_2_cat"/>
</dbReference>
<dbReference type="PANTHER" id="PTHR42732:SF2">
    <property type="entry name" value="BETA-MANNOSIDASE"/>
    <property type="match status" value="1"/>
</dbReference>
<reference evidence="9 10" key="1">
    <citation type="submission" date="2019-12" db="EMBL/GenBank/DDBJ databases">
        <title>Chitinophaga sp. strain ysch24 (GDMCC 1.1355), whole genome shotgun sequence.</title>
        <authorList>
            <person name="Zhang X."/>
        </authorList>
    </citation>
    <scope>NUCLEOTIDE SEQUENCE [LARGE SCALE GENOMIC DNA]</scope>
    <source>
        <strain evidence="10">ysch24</strain>
    </source>
</reference>
<feature type="domain" description="Glycoside hydrolase family 2 catalytic" evidence="7">
    <location>
        <begin position="353"/>
        <end position="458"/>
    </location>
</feature>
<keyword evidence="4" id="KW-0802">TPR repeat</keyword>
<dbReference type="Gene3D" id="2.60.120.260">
    <property type="entry name" value="Galactose-binding domain-like"/>
    <property type="match status" value="1"/>
</dbReference>
<gene>
    <name evidence="9" type="ORF">GO493_15335</name>
</gene>
<dbReference type="Proteomes" id="UP000461730">
    <property type="component" value="Unassembled WGS sequence"/>
</dbReference>
<dbReference type="SUPFAM" id="SSF81901">
    <property type="entry name" value="HCP-like"/>
    <property type="match status" value="1"/>
</dbReference>
<evidence type="ECO:0000313" key="10">
    <source>
        <dbReference type="Proteomes" id="UP000461730"/>
    </source>
</evidence>
<feature type="chain" id="PRO_5029854852" evidence="5">
    <location>
        <begin position="24"/>
        <end position="873"/>
    </location>
</feature>
<evidence type="ECO:0000256" key="3">
    <source>
        <dbReference type="ARBA" id="ARBA00023295"/>
    </source>
</evidence>
<evidence type="ECO:0000313" key="9">
    <source>
        <dbReference type="EMBL" id="MVT09641.1"/>
    </source>
</evidence>
<dbReference type="InterPro" id="IPR008979">
    <property type="entry name" value="Galactose-bd-like_sf"/>
</dbReference>
<dbReference type="SUPFAM" id="SSF49785">
    <property type="entry name" value="Galactose-binding domain-like"/>
    <property type="match status" value="1"/>
</dbReference>
<dbReference type="Gene3D" id="1.25.40.10">
    <property type="entry name" value="Tetratricopeptide repeat domain"/>
    <property type="match status" value="1"/>
</dbReference>
<feature type="signal peptide" evidence="5">
    <location>
        <begin position="1"/>
        <end position="23"/>
    </location>
</feature>
<evidence type="ECO:0000256" key="1">
    <source>
        <dbReference type="ARBA" id="ARBA00007401"/>
    </source>
</evidence>
<sequence length="873" mass="98793">MKRMRYVLAALVTLCAAQGQLHAQSTATSWKMKEVPIQTRWAKEVSPTNVLPDYPRPQMVRGNWVNLNGLWEYKITDKDAPAPSIYEGQILVPFPLESALSGVQRPLKPTQRLWYKRSITKPDTKGDKRVLLHFGAVDWQATVFVNGKEIGQHSGGYQNFSFDITDALKPGSNELVVSVFDPTDEGSNPHGKQVLHPGNIMYTASSGIWQTVWLETVPTVHINNLRITPDIDKGNLRLEVLTSNGDYTIEAIASNGKKVKGNANTELLLPVPNAHLWSPDDPYLYNLSIRLLHKGKVIDTIGSYFGMRKIEVKKDEKSIDRLFLNNKYTYHLGVLDQGFWPEGLYTAPTDEALKFDIIAIRNMGYNTIRKHIKLEPARWYYHADKTGVLVWQDMVTCANGTPEAQAQFEKENKENIAQLYNYPSIVIWVLFNEGWARYDQKRLTEWMKHTDPSRIVNGHTGENYDRGTQAADKWVSSDLTDVHVYPGPGIPPTIAGKALVLGEWGGVRVPTLRHQWNDTEGWGYVQVAPGAFKPKYDSMVKALKVFETQGLSGSIYTEPFDVETEENGMITYDREVIKVAPEDLRKIHRQLLQQALNYAAAPSAFSARVADTANPDLQYTSLLQQFEKGKKEPEFLRELSLMAARLKDSKNATKVSAAYINELSNPFTLKNLNFINRFTQTTKDPGFNIFLKNQGKVDAILGDNSAINKVKGIIFNSEIREYVTGSEANPDWINIEKAVVPKYGAAGEAIFLRAKTIHHLNHKEWQNFVTAATLLIDKYEKDVSEVDLNNYAWFIFENISDTNSLNKALHWSRMSLDIKMTPSTIDTYANILYKLGQKDKAIEWEQKAIELDPGASGFKQTLEKMKKGEKTWN</sequence>
<evidence type="ECO:0000256" key="5">
    <source>
        <dbReference type="SAM" id="SignalP"/>
    </source>
</evidence>
<keyword evidence="2 9" id="KW-0378">Hydrolase</keyword>
<feature type="domain" description="Glycoside hydrolase family 2 immunoglobulin-like beta-sandwich" evidence="6">
    <location>
        <begin position="220"/>
        <end position="308"/>
    </location>
</feature>
<dbReference type="EMBL" id="WRXN01000006">
    <property type="protein sequence ID" value="MVT09641.1"/>
    <property type="molecule type" value="Genomic_DNA"/>
</dbReference>
<keyword evidence="5" id="KW-0732">Signal</keyword>
<dbReference type="InterPro" id="IPR036156">
    <property type="entry name" value="Beta-gal/glucu_dom_sf"/>
</dbReference>
<organism evidence="9 10">
    <name type="scientific">Chitinophaga tropicalis</name>
    <dbReference type="NCBI Taxonomy" id="2683588"/>
    <lineage>
        <taxon>Bacteria</taxon>
        <taxon>Pseudomonadati</taxon>
        <taxon>Bacteroidota</taxon>
        <taxon>Chitinophagia</taxon>
        <taxon>Chitinophagales</taxon>
        <taxon>Chitinophagaceae</taxon>
        <taxon>Chitinophaga</taxon>
    </lineage>
</organism>
<proteinExistence type="inferred from homology"/>
<dbReference type="GO" id="GO:0004553">
    <property type="term" value="F:hydrolase activity, hydrolyzing O-glycosyl compounds"/>
    <property type="evidence" value="ECO:0007669"/>
    <property type="project" value="InterPro"/>
</dbReference>
<evidence type="ECO:0000256" key="2">
    <source>
        <dbReference type="ARBA" id="ARBA00022801"/>
    </source>
</evidence>
<dbReference type="InterPro" id="IPR017853">
    <property type="entry name" value="GH"/>
</dbReference>
<dbReference type="InterPro" id="IPR011990">
    <property type="entry name" value="TPR-like_helical_dom_sf"/>
</dbReference>
<dbReference type="AlphaFoldDB" id="A0A7K1U5K2"/>
<keyword evidence="3" id="KW-0326">Glycosidase</keyword>
<protein>
    <submittedName>
        <fullName evidence="9">Glycoside hydrolase family 2</fullName>
    </submittedName>
</protein>
<dbReference type="SUPFAM" id="SSF51445">
    <property type="entry name" value="(Trans)glycosidases"/>
    <property type="match status" value="1"/>
</dbReference>
<keyword evidence="10" id="KW-1185">Reference proteome</keyword>